<proteinExistence type="predicted"/>
<comment type="caution">
    <text evidence="1">The sequence shown here is derived from an EMBL/GenBank/DDBJ whole genome shotgun (WGS) entry which is preliminary data.</text>
</comment>
<evidence type="ECO:0000313" key="1">
    <source>
        <dbReference type="EMBL" id="RAZ69202.1"/>
    </source>
</evidence>
<dbReference type="Proteomes" id="UP000251869">
    <property type="component" value="Unassembled WGS sequence"/>
</dbReference>
<dbReference type="EMBL" id="QLZQ01000001">
    <property type="protein sequence ID" value="RAZ69202.1"/>
    <property type="molecule type" value="Genomic_DNA"/>
</dbReference>
<dbReference type="AlphaFoldDB" id="A0A365K8V2"/>
<reference evidence="1 2" key="1">
    <citation type="submission" date="2018-06" db="EMBL/GenBank/DDBJ databases">
        <title>The draft genome sequences of strains SCU63 and S1.</title>
        <authorList>
            <person name="Gan L."/>
        </authorList>
    </citation>
    <scope>NUCLEOTIDE SEQUENCE [LARGE SCALE GENOMIC DNA]</scope>
    <source>
        <strain evidence="1 2">S1</strain>
    </source>
</reference>
<keyword evidence="2" id="KW-1185">Reference proteome</keyword>
<organism evidence="1 2">
    <name type="scientific">Planococcus maitriensis</name>
    <dbReference type="NCBI Taxonomy" id="221799"/>
    <lineage>
        <taxon>Bacteria</taxon>
        <taxon>Bacillati</taxon>
        <taxon>Bacillota</taxon>
        <taxon>Bacilli</taxon>
        <taxon>Bacillales</taxon>
        <taxon>Caryophanaceae</taxon>
        <taxon>Planococcus</taxon>
    </lineage>
</organism>
<sequence length="85" mass="9633">MNPDTFGEDYPVRRTVVETTLYSAYFVPTAGTEVPPYDILVIEHPPATPVSAFIWCRRIQGTGTKMEVVKEITNAIDYLRQRKNG</sequence>
<evidence type="ECO:0000313" key="2">
    <source>
        <dbReference type="Proteomes" id="UP000251869"/>
    </source>
</evidence>
<name>A0A365K8V2_9BACL</name>
<accession>A0A365K8V2</accession>
<gene>
    <name evidence="1" type="ORF">DP119_00635</name>
</gene>
<protein>
    <submittedName>
        <fullName evidence="1">Uncharacterized protein</fullName>
    </submittedName>
</protein>